<protein>
    <submittedName>
        <fullName evidence="2">Transposase</fullName>
    </submittedName>
</protein>
<keyword evidence="3" id="KW-1185">Reference proteome</keyword>
<dbReference type="PANTHER" id="PTHR33498">
    <property type="entry name" value="TRANSPOSASE FOR INSERTION SEQUENCE ELEMENT IS1557"/>
    <property type="match status" value="1"/>
</dbReference>
<sequence>MKLLYKPIEKVKKLTSEQLNKVLIIYPKLQDVYDIIKSFKQLVLSKNATLLDRWIIEAKSLGIDDLNSFITGISRDIAAVKNAITYEYSNGLAEGSVNKLKVIKRIMYGRNNFDMLRKKVLRLEEIRRIN</sequence>
<evidence type="ECO:0000313" key="2">
    <source>
        <dbReference type="EMBL" id="TCO78832.1"/>
    </source>
</evidence>
<feature type="domain" description="Transposase IS204/IS1001/IS1096/IS1165 DDE" evidence="1">
    <location>
        <begin position="2"/>
        <end position="119"/>
    </location>
</feature>
<dbReference type="OrthoDB" id="287363at2"/>
<evidence type="ECO:0000259" key="1">
    <source>
        <dbReference type="Pfam" id="PF01610"/>
    </source>
</evidence>
<reference evidence="2 3" key="1">
    <citation type="submission" date="2019-03" db="EMBL/GenBank/DDBJ databases">
        <title>Genomic Encyclopedia of Type Strains, Phase IV (KMG-IV): sequencing the most valuable type-strain genomes for metagenomic binning, comparative biology and taxonomic classification.</title>
        <authorList>
            <person name="Goeker M."/>
        </authorList>
    </citation>
    <scope>NUCLEOTIDE SEQUENCE [LARGE SCALE GENOMIC DNA]</scope>
    <source>
        <strain evidence="2 3">DSM 102940</strain>
    </source>
</reference>
<dbReference type="InterPro" id="IPR047951">
    <property type="entry name" value="Transpos_ISL3"/>
</dbReference>
<dbReference type="PANTHER" id="PTHR33498:SF1">
    <property type="entry name" value="TRANSPOSASE FOR INSERTION SEQUENCE ELEMENT IS1557"/>
    <property type="match status" value="1"/>
</dbReference>
<accession>A0A4R2L009</accession>
<proteinExistence type="predicted"/>
<organism evidence="2 3">
    <name type="scientific">Marinisporobacter balticus</name>
    <dbReference type="NCBI Taxonomy" id="2018667"/>
    <lineage>
        <taxon>Bacteria</taxon>
        <taxon>Bacillati</taxon>
        <taxon>Bacillota</taxon>
        <taxon>Clostridia</taxon>
        <taxon>Peptostreptococcales</taxon>
        <taxon>Thermotaleaceae</taxon>
        <taxon>Marinisporobacter</taxon>
    </lineage>
</organism>
<comment type="caution">
    <text evidence="2">The sequence shown here is derived from an EMBL/GenBank/DDBJ whole genome shotgun (WGS) entry which is preliminary data.</text>
</comment>
<name>A0A4R2L009_9FIRM</name>
<dbReference type="EMBL" id="SLWV01000004">
    <property type="protein sequence ID" value="TCO78832.1"/>
    <property type="molecule type" value="Genomic_DNA"/>
</dbReference>
<gene>
    <name evidence="2" type="ORF">EV214_104219</name>
</gene>
<evidence type="ECO:0000313" key="3">
    <source>
        <dbReference type="Proteomes" id="UP000294919"/>
    </source>
</evidence>
<dbReference type="InterPro" id="IPR002560">
    <property type="entry name" value="Transposase_DDE"/>
</dbReference>
<dbReference type="AlphaFoldDB" id="A0A4R2L009"/>
<dbReference type="Proteomes" id="UP000294919">
    <property type="component" value="Unassembled WGS sequence"/>
</dbReference>
<dbReference type="RefSeq" id="WP_132243442.1">
    <property type="nucleotide sequence ID" value="NZ_SLWV01000004.1"/>
</dbReference>
<dbReference type="Pfam" id="PF01610">
    <property type="entry name" value="DDE_Tnp_ISL3"/>
    <property type="match status" value="1"/>
</dbReference>